<gene>
    <name evidence="4" type="ORF">EV196_102616</name>
</gene>
<keyword evidence="5" id="KW-1185">Reference proteome</keyword>
<evidence type="ECO:0000256" key="3">
    <source>
        <dbReference type="SAM" id="SignalP"/>
    </source>
</evidence>
<keyword evidence="2" id="KW-0472">Membrane</keyword>
<comment type="caution">
    <text evidence="4">The sequence shown here is derived from an EMBL/GenBank/DDBJ whole genome shotgun (WGS) entry which is preliminary data.</text>
</comment>
<evidence type="ECO:0000313" key="5">
    <source>
        <dbReference type="Proteomes" id="UP000295455"/>
    </source>
</evidence>
<organism evidence="4 5">
    <name type="scientific">Mariniflexile fucanivorans</name>
    <dbReference type="NCBI Taxonomy" id="264023"/>
    <lineage>
        <taxon>Bacteria</taxon>
        <taxon>Pseudomonadati</taxon>
        <taxon>Bacteroidota</taxon>
        <taxon>Flavobacteriia</taxon>
        <taxon>Flavobacteriales</taxon>
        <taxon>Flavobacteriaceae</taxon>
        <taxon>Mariniflexile</taxon>
    </lineage>
</organism>
<keyword evidence="2" id="KW-1133">Transmembrane helix</keyword>
<accession>A0A4R1RQ79</accession>
<dbReference type="RefSeq" id="WP_132216441.1">
    <property type="nucleotide sequence ID" value="NZ_OX156936.1"/>
</dbReference>
<keyword evidence="1" id="KW-0175">Coiled coil</keyword>
<dbReference type="OrthoDB" id="981213at2"/>
<dbReference type="AlphaFoldDB" id="A0A4R1RQ79"/>
<name>A0A4R1RQ79_9FLAO</name>
<feature type="coiled-coil region" evidence="1">
    <location>
        <begin position="92"/>
        <end position="119"/>
    </location>
</feature>
<sequence length="210" mass="24073">MNLTKALTLLTLLLSLTAISQTTDSDEDKLSLNSGTLDNQFEYVIKKSNGWNDERGQSYRVIKTYWLTELKAHVLDSLQSIKKDIIATEITVKAQTQEIADLKTRLTNTQNNLDKTKSEKNNMSLLGIQMSKSGYSGLMWSIIGVLLALLLFFIYQFKNSNAVTKEAKRVLADVEDEFEEHRKTAVEREQKVRRQLQDEINKQKIIKTKK</sequence>
<feature type="signal peptide" evidence="3">
    <location>
        <begin position="1"/>
        <end position="20"/>
    </location>
</feature>
<dbReference type="EMBL" id="SLUP01000002">
    <property type="protein sequence ID" value="TCL68052.1"/>
    <property type="molecule type" value="Genomic_DNA"/>
</dbReference>
<keyword evidence="2" id="KW-0812">Transmembrane</keyword>
<feature type="coiled-coil region" evidence="1">
    <location>
        <begin position="164"/>
        <end position="206"/>
    </location>
</feature>
<proteinExistence type="predicted"/>
<feature type="chain" id="PRO_5020783146" description="tRNA (Guanine-N1)-methyltransferase" evidence="3">
    <location>
        <begin position="21"/>
        <end position="210"/>
    </location>
</feature>
<evidence type="ECO:0000313" key="4">
    <source>
        <dbReference type="EMBL" id="TCL68052.1"/>
    </source>
</evidence>
<evidence type="ECO:0000256" key="1">
    <source>
        <dbReference type="SAM" id="Coils"/>
    </source>
</evidence>
<evidence type="ECO:0000256" key="2">
    <source>
        <dbReference type="SAM" id="Phobius"/>
    </source>
</evidence>
<keyword evidence="3" id="KW-0732">Signal</keyword>
<reference evidence="4 5" key="1">
    <citation type="submission" date="2019-03" db="EMBL/GenBank/DDBJ databases">
        <title>Genomic Encyclopedia of Type Strains, Phase IV (KMG-IV): sequencing the most valuable type-strain genomes for metagenomic binning, comparative biology and taxonomic classification.</title>
        <authorList>
            <person name="Goeker M."/>
        </authorList>
    </citation>
    <scope>NUCLEOTIDE SEQUENCE [LARGE SCALE GENOMIC DNA]</scope>
    <source>
        <strain evidence="4 5">DSM 18792</strain>
    </source>
</reference>
<dbReference type="Proteomes" id="UP000295455">
    <property type="component" value="Unassembled WGS sequence"/>
</dbReference>
<evidence type="ECO:0008006" key="6">
    <source>
        <dbReference type="Google" id="ProtNLM"/>
    </source>
</evidence>
<feature type="transmembrane region" description="Helical" evidence="2">
    <location>
        <begin position="137"/>
        <end position="155"/>
    </location>
</feature>
<protein>
    <recommendedName>
        <fullName evidence="6">tRNA (Guanine-N1)-methyltransferase</fullName>
    </recommendedName>
</protein>